<dbReference type="AlphaFoldDB" id="U2QPL7"/>
<dbReference type="HOGENOM" id="CLU_3081052_0_0_9"/>
<name>U2QPL7_LEVBR</name>
<organism evidence="1 2">
    <name type="scientific">Levilactobacillus brevis ATCC 14869 = DSM 20054</name>
    <dbReference type="NCBI Taxonomy" id="649758"/>
    <lineage>
        <taxon>Bacteria</taxon>
        <taxon>Bacillati</taxon>
        <taxon>Bacillota</taxon>
        <taxon>Bacilli</taxon>
        <taxon>Lactobacillales</taxon>
        <taxon>Lactobacillaceae</taxon>
        <taxon>Levilactobacillus</taxon>
    </lineage>
</organism>
<proteinExistence type="predicted"/>
<dbReference type="Proteomes" id="UP000016644">
    <property type="component" value="Unassembled WGS sequence"/>
</dbReference>
<dbReference type="EMBL" id="AWVK01000066">
    <property type="protein sequence ID" value="ERK43258.1"/>
    <property type="molecule type" value="Genomic_DNA"/>
</dbReference>
<reference evidence="1 2" key="1">
    <citation type="submission" date="2013-06" db="EMBL/GenBank/DDBJ databases">
        <authorList>
            <person name="Weinstock G."/>
            <person name="Sodergren E."/>
            <person name="Lobos E.A."/>
            <person name="Fulton L."/>
            <person name="Fulton R."/>
            <person name="Courtney L."/>
            <person name="Fronick C."/>
            <person name="O'Laughlin M."/>
            <person name="Godfrey J."/>
            <person name="Wilson R.M."/>
            <person name="Miner T."/>
            <person name="Farmer C."/>
            <person name="Delehaunty K."/>
            <person name="Cordes M."/>
            <person name="Minx P."/>
            <person name="Tomlinson C."/>
            <person name="Chen J."/>
            <person name="Wollam A."/>
            <person name="Pepin K.H."/>
            <person name="Bhonagiri V."/>
            <person name="Zhang X."/>
            <person name="Warren W."/>
            <person name="Mitreva M."/>
            <person name="Mardis E.R."/>
            <person name="Wilson R.K."/>
        </authorList>
    </citation>
    <scope>NUCLEOTIDE SEQUENCE [LARGE SCALE GENOMIC DNA]</scope>
    <source>
        <strain evidence="1 2">ATCC 14869</strain>
    </source>
</reference>
<evidence type="ECO:0000313" key="2">
    <source>
        <dbReference type="Proteomes" id="UP000016644"/>
    </source>
</evidence>
<accession>U2QPL7</accession>
<evidence type="ECO:0000313" key="1">
    <source>
        <dbReference type="EMBL" id="ERK43258.1"/>
    </source>
</evidence>
<sequence>MMTVVNPSWVQAPPGSIQPNGIKIIPANIGKEKMNEIQKRLVIDKRGQLLFI</sequence>
<gene>
    <name evidence="1" type="ORF">HMPREF0495_01607</name>
</gene>
<comment type="caution">
    <text evidence="1">The sequence shown here is derived from an EMBL/GenBank/DDBJ whole genome shotgun (WGS) entry which is preliminary data.</text>
</comment>
<protein>
    <submittedName>
        <fullName evidence="1">Uncharacterized protein</fullName>
    </submittedName>
</protein>